<feature type="compositionally biased region" description="Polar residues" evidence="1">
    <location>
        <begin position="343"/>
        <end position="357"/>
    </location>
</feature>
<keyword evidence="3" id="KW-1185">Reference proteome</keyword>
<feature type="region of interest" description="Disordered" evidence="1">
    <location>
        <begin position="572"/>
        <end position="721"/>
    </location>
</feature>
<sequence>MCQYTPTRHVCGCTTIKRPGRNPCPAAARNSMPCPYIPPPESRPNSLASVPGLSHSSTISTSTFSNGLVSTFQQHITYKEEDVVHVMTICAFHAEDWEENYRMKHGLEDGNVGARTARLKKKQREKKKRKWEEKEAKKGGVPLGVWSLVDPNWASCCWCADYYVKAANQCEASLRSGKPCPKPSNSSGLEKEACGICDYHLAEKEARLLAQGISNPGYTQTQEGSLRRAATAGNSNPSTSQDSSNVGGEAEAQGLGIRTSQTFPLSPPPTALAQRSEPTLPNPFHLPKLLRRSKTSSRPTSQHSDSQRSEPTQAPVPEAPPPLPLHHSKTTVQPTTVLRPEQPQRSQTFTPPPSQQTYVPITAEHLHSPKRILSPPRGTKPVKTALRDSNGFFIDPQKLTSSVPPPPLQSSPQKRDSGTSQTTPLSPRPSLTHPYTSAQNRNSTTSSRGPLSPPRPLSERAFQSPGPSPYRNSDPIKPKPKPKPQRDTQPTSGSTDPFADPARERDEREEREERRLSELERRRSNRTSFVYFKAEEGEGVGELGKKVLRDWEVDVEDTGRWRGSGVRRWMDGVEDGVEDEGEEEGGEGLYPQALRTKEKVPTTVSATEFEEKRERRKSGRGVSRLTPKVEAEARDSEEEVLYSGSEYKSEYSHGSAQRAKREEMSRSYQQYRQQQENPFRDPTKQTLDKGKNATGKAFDDEEEVIYSDGSYETDYRYSDEE</sequence>
<feature type="region of interest" description="Disordered" evidence="1">
    <location>
        <begin position="393"/>
        <end position="528"/>
    </location>
</feature>
<accession>A0A2J6S5S2</accession>
<feature type="compositionally biased region" description="Basic and acidic residues" evidence="1">
    <location>
        <begin position="501"/>
        <end position="522"/>
    </location>
</feature>
<name>A0A2J6S5S2_HYAVF</name>
<dbReference type="Proteomes" id="UP000235786">
    <property type="component" value="Unassembled WGS sequence"/>
</dbReference>
<evidence type="ECO:0000313" key="3">
    <source>
        <dbReference type="Proteomes" id="UP000235786"/>
    </source>
</evidence>
<gene>
    <name evidence="2" type="ORF">L207DRAFT_561524</name>
</gene>
<feature type="compositionally biased region" description="Basic and acidic residues" evidence="1">
    <location>
        <begin position="678"/>
        <end position="691"/>
    </location>
</feature>
<dbReference type="OrthoDB" id="3563572at2759"/>
<feature type="compositionally biased region" description="Acidic residues" evidence="1">
    <location>
        <begin position="572"/>
        <end position="586"/>
    </location>
</feature>
<feature type="compositionally biased region" description="Low complexity" evidence="1">
    <location>
        <begin position="666"/>
        <end position="675"/>
    </location>
</feature>
<feature type="compositionally biased region" description="Polar residues" evidence="1">
    <location>
        <begin position="232"/>
        <end position="246"/>
    </location>
</feature>
<dbReference type="AlphaFoldDB" id="A0A2J6S5S2"/>
<protein>
    <submittedName>
        <fullName evidence="2">Uncharacterized protein</fullName>
    </submittedName>
</protein>
<feature type="region of interest" description="Disordered" evidence="1">
    <location>
        <begin position="218"/>
        <end position="357"/>
    </location>
</feature>
<feature type="compositionally biased region" description="Polar residues" evidence="1">
    <location>
        <begin position="433"/>
        <end position="442"/>
    </location>
</feature>
<evidence type="ECO:0000313" key="2">
    <source>
        <dbReference type="EMBL" id="PMD46110.1"/>
    </source>
</evidence>
<evidence type="ECO:0000256" key="1">
    <source>
        <dbReference type="SAM" id="MobiDB-lite"/>
    </source>
</evidence>
<reference evidence="2 3" key="1">
    <citation type="submission" date="2016-04" db="EMBL/GenBank/DDBJ databases">
        <title>A degradative enzymes factory behind the ericoid mycorrhizal symbiosis.</title>
        <authorList>
            <consortium name="DOE Joint Genome Institute"/>
            <person name="Martino E."/>
            <person name="Morin E."/>
            <person name="Grelet G."/>
            <person name="Kuo A."/>
            <person name="Kohler A."/>
            <person name="Daghino S."/>
            <person name="Barry K."/>
            <person name="Choi C."/>
            <person name="Cichocki N."/>
            <person name="Clum A."/>
            <person name="Copeland A."/>
            <person name="Hainaut M."/>
            <person name="Haridas S."/>
            <person name="Labutti K."/>
            <person name="Lindquist E."/>
            <person name="Lipzen A."/>
            <person name="Khouja H.-R."/>
            <person name="Murat C."/>
            <person name="Ohm R."/>
            <person name="Olson A."/>
            <person name="Spatafora J."/>
            <person name="Veneault-Fourrey C."/>
            <person name="Henrissat B."/>
            <person name="Grigoriev I."/>
            <person name="Martin F."/>
            <person name="Perotto S."/>
        </authorList>
    </citation>
    <scope>NUCLEOTIDE SEQUENCE [LARGE SCALE GENOMIC DNA]</scope>
    <source>
        <strain evidence="2 3">F</strain>
    </source>
</reference>
<organism evidence="2 3">
    <name type="scientific">Hyaloscypha variabilis (strain UAMH 11265 / GT02V1 / F)</name>
    <name type="common">Meliniomyces variabilis</name>
    <dbReference type="NCBI Taxonomy" id="1149755"/>
    <lineage>
        <taxon>Eukaryota</taxon>
        <taxon>Fungi</taxon>
        <taxon>Dikarya</taxon>
        <taxon>Ascomycota</taxon>
        <taxon>Pezizomycotina</taxon>
        <taxon>Leotiomycetes</taxon>
        <taxon>Helotiales</taxon>
        <taxon>Hyaloscyphaceae</taxon>
        <taxon>Hyaloscypha</taxon>
        <taxon>Hyaloscypha variabilis</taxon>
    </lineage>
</organism>
<dbReference type="EMBL" id="KZ613939">
    <property type="protein sequence ID" value="PMD46110.1"/>
    <property type="molecule type" value="Genomic_DNA"/>
</dbReference>
<proteinExistence type="predicted"/>